<accession>A0A512PFK2</accession>
<dbReference type="AlphaFoldDB" id="A0A512PFK2"/>
<evidence type="ECO:0000313" key="2">
    <source>
        <dbReference type="EMBL" id="GEP69966.1"/>
    </source>
</evidence>
<feature type="region of interest" description="Disordered" evidence="1">
    <location>
        <begin position="54"/>
        <end position="90"/>
    </location>
</feature>
<organism evidence="2 3">
    <name type="scientific">Cellulomonas soli</name>
    <dbReference type="NCBI Taxonomy" id="931535"/>
    <lineage>
        <taxon>Bacteria</taxon>
        <taxon>Bacillati</taxon>
        <taxon>Actinomycetota</taxon>
        <taxon>Actinomycetes</taxon>
        <taxon>Micrococcales</taxon>
        <taxon>Cellulomonadaceae</taxon>
        <taxon>Cellulomonas</taxon>
    </lineage>
</organism>
<proteinExistence type="predicted"/>
<protein>
    <submittedName>
        <fullName evidence="2">Uncharacterized protein</fullName>
    </submittedName>
</protein>
<dbReference type="Proteomes" id="UP000321798">
    <property type="component" value="Unassembled WGS sequence"/>
</dbReference>
<gene>
    <name evidence="2" type="ORF">CSO01_26810</name>
</gene>
<feature type="compositionally biased region" description="Basic and acidic residues" evidence="1">
    <location>
        <begin position="54"/>
        <end position="63"/>
    </location>
</feature>
<name>A0A512PFK2_9CELL</name>
<sequence>MEAREIPATAACRRFQVRHMVPALFDAMPNALLRAARSGAESAVRDGASAYHRILREHPDRANGRAATRQRANRDQMRDPTSGCWLSPLR</sequence>
<keyword evidence="3" id="KW-1185">Reference proteome</keyword>
<reference evidence="2 3" key="1">
    <citation type="submission" date="2019-07" db="EMBL/GenBank/DDBJ databases">
        <title>Whole genome shotgun sequence of Cellulomonas soli NBRC 109434.</title>
        <authorList>
            <person name="Hosoyama A."/>
            <person name="Uohara A."/>
            <person name="Ohji S."/>
            <person name="Ichikawa N."/>
        </authorList>
    </citation>
    <scope>NUCLEOTIDE SEQUENCE [LARGE SCALE GENOMIC DNA]</scope>
    <source>
        <strain evidence="2 3">NBRC 109434</strain>
    </source>
</reference>
<dbReference type="EMBL" id="BKAL01000010">
    <property type="protein sequence ID" value="GEP69966.1"/>
    <property type="molecule type" value="Genomic_DNA"/>
</dbReference>
<comment type="caution">
    <text evidence="2">The sequence shown here is derived from an EMBL/GenBank/DDBJ whole genome shotgun (WGS) entry which is preliminary data.</text>
</comment>
<evidence type="ECO:0000313" key="3">
    <source>
        <dbReference type="Proteomes" id="UP000321798"/>
    </source>
</evidence>
<evidence type="ECO:0000256" key="1">
    <source>
        <dbReference type="SAM" id="MobiDB-lite"/>
    </source>
</evidence>